<dbReference type="AlphaFoldDB" id="A0A8J8NRP8"/>
<dbReference type="PANTHER" id="PTHR12436">
    <property type="entry name" value="80 KDA MCM3-ASSOCIATED PROTEIN"/>
    <property type="match status" value="1"/>
</dbReference>
<dbReference type="OrthoDB" id="199574at2759"/>
<protein>
    <submittedName>
        <fullName evidence="1">Uncharacterized protein</fullName>
    </submittedName>
</protein>
<name>A0A8J8NRP8_HALGN</name>
<sequence>MKKTRVVVNYYDEEMDSKEETKDEQFELRKQKFTEKLQQTSHLEKQFIRLGIQDTHSQDIDSTIRSCEQLEEAFNHCIEKYRCGLADYQFLSDQLRGIRQEMTVRKMEDAFQIKVYDEHFKQSIHHADMDQFVQSSTRLKELLAEKPEYEVRLSEVVAIHYVFYSLQDRIDMLNQLTSEYPQIYIGYTRVKFANLLRNIRLRNYLGILRQSDVSEEIKGIIQIFQQKILQNAIRNYTVTYQLGIACEEFQKLLNINTSESFQEIATQYKVNITKEGRVDCKATYQQFKK</sequence>
<dbReference type="GO" id="GO:0005634">
    <property type="term" value="C:nucleus"/>
    <property type="evidence" value="ECO:0007669"/>
    <property type="project" value="TreeGrafter"/>
</dbReference>
<accession>A0A8J8NRP8</accession>
<comment type="caution">
    <text evidence="1">The sequence shown here is derived from an EMBL/GenBank/DDBJ whole genome shotgun (WGS) entry which is preliminary data.</text>
</comment>
<reference evidence="1" key="1">
    <citation type="submission" date="2019-06" db="EMBL/GenBank/DDBJ databases">
        <authorList>
            <person name="Zheng W."/>
        </authorList>
    </citation>
    <scope>NUCLEOTIDE SEQUENCE</scope>
    <source>
        <strain evidence="1">QDHG01</strain>
    </source>
</reference>
<gene>
    <name evidence="1" type="ORF">FGO68_gene16234</name>
</gene>
<dbReference type="EMBL" id="RRYP01009556">
    <property type="protein sequence ID" value="TNV78985.1"/>
    <property type="molecule type" value="Genomic_DNA"/>
</dbReference>
<dbReference type="PANTHER" id="PTHR12436:SF4">
    <property type="entry name" value="LEUKOCYTE RECEPTOR CLUSTER MEMBER 8"/>
    <property type="match status" value="1"/>
</dbReference>
<dbReference type="InterPro" id="IPR045107">
    <property type="entry name" value="SAC3/GANP/THP3"/>
</dbReference>
<evidence type="ECO:0000313" key="2">
    <source>
        <dbReference type="Proteomes" id="UP000785679"/>
    </source>
</evidence>
<proteinExistence type="predicted"/>
<dbReference type="Gene3D" id="1.25.40.990">
    <property type="match status" value="1"/>
</dbReference>
<keyword evidence="2" id="KW-1185">Reference proteome</keyword>
<dbReference type="Proteomes" id="UP000785679">
    <property type="component" value="Unassembled WGS sequence"/>
</dbReference>
<evidence type="ECO:0000313" key="1">
    <source>
        <dbReference type="EMBL" id="TNV78985.1"/>
    </source>
</evidence>
<organism evidence="1 2">
    <name type="scientific">Halteria grandinella</name>
    <dbReference type="NCBI Taxonomy" id="5974"/>
    <lineage>
        <taxon>Eukaryota</taxon>
        <taxon>Sar</taxon>
        <taxon>Alveolata</taxon>
        <taxon>Ciliophora</taxon>
        <taxon>Intramacronucleata</taxon>
        <taxon>Spirotrichea</taxon>
        <taxon>Stichotrichia</taxon>
        <taxon>Sporadotrichida</taxon>
        <taxon>Halteriidae</taxon>
        <taxon>Halteria</taxon>
    </lineage>
</organism>